<dbReference type="STRING" id="77044.A0A1S8ABH2"/>
<proteinExistence type="predicted"/>
<dbReference type="OrthoDB" id="1694274at2759"/>
<gene>
    <name evidence="1" type="ORF">SAMD00023353_12700010</name>
</gene>
<dbReference type="EMBL" id="DF977572">
    <property type="protein sequence ID" value="GAW27399.1"/>
    <property type="molecule type" value="Genomic_DNA"/>
</dbReference>
<evidence type="ECO:0000313" key="2">
    <source>
        <dbReference type="Proteomes" id="UP000054516"/>
    </source>
</evidence>
<evidence type="ECO:0000313" key="1">
    <source>
        <dbReference type="EMBL" id="GAW27399.1"/>
    </source>
</evidence>
<accession>A0A1S8ABH2</accession>
<dbReference type="Proteomes" id="UP000054516">
    <property type="component" value="Unassembled WGS sequence"/>
</dbReference>
<reference evidence="1" key="1">
    <citation type="submission" date="2016-03" db="EMBL/GenBank/DDBJ databases">
        <title>Draft genome sequence of Rosellinia necatrix.</title>
        <authorList>
            <person name="Kanematsu S."/>
        </authorList>
    </citation>
    <scope>NUCLEOTIDE SEQUENCE [LARGE SCALE GENOMIC DNA]</scope>
    <source>
        <strain evidence="1">W97</strain>
    </source>
</reference>
<name>A0A1S8ABH2_ROSNE</name>
<dbReference type="AlphaFoldDB" id="A0A1S8ABH2"/>
<protein>
    <submittedName>
        <fullName evidence="1">Putative vegetative incompatibility protein HET-E-1</fullName>
    </submittedName>
</protein>
<sequence length="108" mass="12055">MEGPLGNLQLRFLVARPRSGPALLLRIVAESSECIINCRLALANARDTQAPLLPGHLLWQSPVNYRVDQREDTGGKRILMCRDEVSNNADKGEVSYELFPVPFEHVTV</sequence>
<keyword evidence="2" id="KW-1185">Reference proteome</keyword>
<organism evidence="1">
    <name type="scientific">Rosellinia necatrix</name>
    <name type="common">White root-rot fungus</name>
    <dbReference type="NCBI Taxonomy" id="77044"/>
    <lineage>
        <taxon>Eukaryota</taxon>
        <taxon>Fungi</taxon>
        <taxon>Dikarya</taxon>
        <taxon>Ascomycota</taxon>
        <taxon>Pezizomycotina</taxon>
        <taxon>Sordariomycetes</taxon>
        <taxon>Xylariomycetidae</taxon>
        <taxon>Xylariales</taxon>
        <taxon>Xylariaceae</taxon>
        <taxon>Rosellinia</taxon>
    </lineage>
</organism>